<dbReference type="AlphaFoldDB" id="B7IDJ3"/>
<reference evidence="3 4" key="1">
    <citation type="journal article" date="2009" name="J. Bacteriol.">
        <title>The genome of Thermosipho africanus TCF52B: lateral genetic connections to the Firmicutes and Archaea.</title>
        <authorList>
            <person name="Nesboe C.L."/>
            <person name="Bapteste E."/>
            <person name="Curtis B."/>
            <person name="Dahle H."/>
            <person name="Lopez P."/>
            <person name="Macleod D."/>
            <person name="Dlutek M."/>
            <person name="Bowman S."/>
            <person name="Zhaxybayeva O."/>
            <person name="Birkeland N.-K."/>
            <person name="Doolittle W.F."/>
        </authorList>
    </citation>
    <scope>NUCLEOTIDE SEQUENCE [LARGE SCALE GENOMIC DNA]</scope>
    <source>
        <strain evidence="3 4">TCF52B</strain>
    </source>
</reference>
<gene>
    <name evidence="3" type="ordered locus">THA_1632</name>
</gene>
<feature type="region of interest" description="Disordered" evidence="1">
    <location>
        <begin position="717"/>
        <end position="753"/>
    </location>
</feature>
<dbReference type="HOGENOM" id="CLU_369574_0_0_0"/>
<dbReference type="EMBL" id="CP001185">
    <property type="protein sequence ID" value="ACJ76070.1"/>
    <property type="molecule type" value="Genomic_DNA"/>
</dbReference>
<evidence type="ECO:0000259" key="2">
    <source>
        <dbReference type="Pfam" id="PF02120"/>
    </source>
</evidence>
<feature type="compositionally biased region" description="Basic and acidic residues" evidence="1">
    <location>
        <begin position="717"/>
        <end position="736"/>
    </location>
</feature>
<name>B7IDJ3_THEAB</name>
<dbReference type="OrthoDB" id="49713at2"/>
<dbReference type="InterPro" id="IPR038610">
    <property type="entry name" value="FliK-like_C_sf"/>
</dbReference>
<organism evidence="3 4">
    <name type="scientific">Thermosipho africanus (strain TCF52B)</name>
    <dbReference type="NCBI Taxonomy" id="484019"/>
    <lineage>
        <taxon>Bacteria</taxon>
        <taxon>Thermotogati</taxon>
        <taxon>Thermotogota</taxon>
        <taxon>Thermotogae</taxon>
        <taxon>Thermotogales</taxon>
        <taxon>Fervidobacteriaceae</taxon>
        <taxon>Thermosipho</taxon>
    </lineage>
</organism>
<dbReference type="Gene3D" id="3.30.750.140">
    <property type="match status" value="1"/>
</dbReference>
<dbReference type="RefSeq" id="WP_012580311.1">
    <property type="nucleotide sequence ID" value="NC_011653.1"/>
</dbReference>
<proteinExistence type="predicted"/>
<feature type="domain" description="Flagellar hook-length control protein-like C-terminal" evidence="2">
    <location>
        <begin position="648"/>
        <end position="717"/>
    </location>
</feature>
<keyword evidence="4" id="KW-1185">Reference proteome</keyword>
<dbReference type="Pfam" id="PF02120">
    <property type="entry name" value="Flg_hook"/>
    <property type="match status" value="1"/>
</dbReference>
<dbReference type="eggNOG" id="COG3144">
    <property type="taxonomic scope" value="Bacteria"/>
</dbReference>
<dbReference type="CDD" id="cd17470">
    <property type="entry name" value="T3SS_Flik_C"/>
    <property type="match status" value="1"/>
</dbReference>
<evidence type="ECO:0000313" key="4">
    <source>
        <dbReference type="Proteomes" id="UP000002453"/>
    </source>
</evidence>
<sequence>MNFLTQIINIKKGSNLKLTTNEKIKDNQNFKDFEKALLETKKKVMANFLSKRVFEISSSMKKELTTPATELKKAIESLSLTNNRQNGAGKLNDLGGKNVIIKDDTNKVIEKNTNALDAEKKIVIENSKILSLKKLEENSKLSDKEFETKISKKDQDFISKEIKSISKKVIVDESKNNLPIKTNLDSSIENIDIKKSSNKKEIKIIPNSKDNKAKAEIVSKTDVVKKLIVNERKLIKDDGLKKEISKVEVAKKVENLIQKDIKDKVIVKDKDLNKIQLEDKFKSKIQFIEDVEQKIKSSIGLGSGSSLNGKKFESDTKNLYSKKSNEKIYGLENKKIIKGALKKEKIISKNFVDRVLNIPDNNKKIVVINEKEINLKKGEKLIILIDPNKLLSLESKTTKYEYKKVLKNNLTSRKITWNDKLERIPLVLKINLKDFVKGSNEIKDNFEGLNEKDNIKLKISSKKFLILDNKVNVDSVFPNDSTIKAVVLQPMIVNILDNKENFESIRKLDSLMLKKEHTGHLKIDLKSIKKNVETLNELIRKMESVSKNNKSEVNVKFVFERENKISKLKSEFSDIKPKVSNNIKEFYAKKSYQSLSHIDENIVRSGDLQTGKVDLNQKVEIETQNRNIENIYKKVVEMINFKGEIIKEKAVINLEHPAFGKMEINLEKVKDEIVVKFVFDNSDSKEIIEKGLVNLRERLLNVGLEVKEFNLEVKEEQEWYEDENQHPNEDQQQEQKRRQKRWVKQDDELGFDG</sequence>
<accession>B7IDJ3</accession>
<evidence type="ECO:0000313" key="3">
    <source>
        <dbReference type="EMBL" id="ACJ76070.1"/>
    </source>
</evidence>
<dbReference type="InterPro" id="IPR021136">
    <property type="entry name" value="Flagellar_hook_control-like_C"/>
</dbReference>
<evidence type="ECO:0000256" key="1">
    <source>
        <dbReference type="SAM" id="MobiDB-lite"/>
    </source>
</evidence>
<dbReference type="Proteomes" id="UP000002453">
    <property type="component" value="Chromosome"/>
</dbReference>
<dbReference type="KEGG" id="taf:THA_1632"/>
<protein>
    <recommendedName>
        <fullName evidence="2">Flagellar hook-length control protein-like C-terminal domain-containing protein</fullName>
    </recommendedName>
</protein>
<dbReference type="STRING" id="484019.THA_1632"/>